<dbReference type="GeneID" id="28491787"/>
<feature type="transmembrane region" description="Helical" evidence="7">
    <location>
        <begin position="326"/>
        <end position="349"/>
    </location>
</feature>
<dbReference type="GO" id="GO:0005886">
    <property type="term" value="C:plasma membrane"/>
    <property type="evidence" value="ECO:0007669"/>
    <property type="project" value="UniProtKB-SubCell"/>
</dbReference>
<evidence type="ECO:0000313" key="9">
    <source>
        <dbReference type="Proteomes" id="UP000070587"/>
    </source>
</evidence>
<organism evidence="8 9">
    <name type="scientific">Pyrococcus kukulkanii</name>
    <dbReference type="NCBI Taxonomy" id="1609559"/>
    <lineage>
        <taxon>Archaea</taxon>
        <taxon>Methanobacteriati</taxon>
        <taxon>Methanobacteriota</taxon>
        <taxon>Thermococci</taxon>
        <taxon>Thermococcales</taxon>
        <taxon>Thermococcaceae</taxon>
        <taxon>Pyrococcus</taxon>
    </lineage>
</organism>
<dbReference type="OrthoDB" id="86319at2157"/>
<dbReference type="InterPro" id="IPR011701">
    <property type="entry name" value="MFS"/>
</dbReference>
<evidence type="ECO:0000256" key="7">
    <source>
        <dbReference type="SAM" id="Phobius"/>
    </source>
</evidence>
<accession>A0A127BAT9</accession>
<keyword evidence="6 7" id="KW-0472">Membrane</keyword>
<name>A0A127BAT9_9EURY</name>
<dbReference type="InterPro" id="IPR036259">
    <property type="entry name" value="MFS_trans_sf"/>
</dbReference>
<evidence type="ECO:0000256" key="3">
    <source>
        <dbReference type="ARBA" id="ARBA00022475"/>
    </source>
</evidence>
<reference evidence="8 9" key="2">
    <citation type="journal article" date="2016" name="Int. J. Syst. Evol. Microbiol.">
        <title>Pyrococcus kukulkanii sp. nov., a hyperthermophilic, piezophilic archaeon isolated from a deep-sea hydrothermal vent.</title>
        <authorList>
            <person name="Callac N."/>
            <person name="Oger P."/>
            <person name="Lesongeur F."/>
            <person name="Rattray J.E."/>
            <person name="Vannier P."/>
            <person name="Michoud G."/>
            <person name="Beauverger M."/>
            <person name="Gayet N."/>
            <person name="Rouxel O."/>
            <person name="Jebbar M."/>
            <person name="Godfroy A."/>
        </authorList>
    </citation>
    <scope>NUCLEOTIDE SEQUENCE [LARGE SCALE GENOMIC DNA]</scope>
    <source>
        <strain evidence="8 9">NCB100</strain>
    </source>
</reference>
<dbReference type="PATRIC" id="fig|1609559.3.peg.1688"/>
<reference evidence="9" key="1">
    <citation type="submission" date="2015-02" db="EMBL/GenBank/DDBJ databases">
        <title>Pyrococcus kukulkanii sp. nov., a novel hyperthermophilic archaeon isolated from a deep-sea hydrothermal vent at the Guaymas Basin.</title>
        <authorList>
            <person name="Oger P.M."/>
            <person name="Callac N."/>
            <person name="Jebbar M."/>
            <person name="Godfroy A."/>
        </authorList>
    </citation>
    <scope>NUCLEOTIDE SEQUENCE [LARGE SCALE GENOMIC DNA]</scope>
    <source>
        <strain evidence="9">NCB100</strain>
    </source>
</reference>
<evidence type="ECO:0000256" key="6">
    <source>
        <dbReference type="ARBA" id="ARBA00023136"/>
    </source>
</evidence>
<sequence>MKKLYELHLLTSALRIVGDAIESVALPWSLLNRTNSLLSIGGFALFSHLPWVLLPPVLGKALDKTKRKVRVAFLALLLQGALALAIIPLSSNLIAFYLIISGISALDILHRYYGLSLIASMTLREEELQRLNSTLATVGNITSLIAFPLAGFLSLKLGIKAMAIDSLLLTSGALSLIPFLNLEVGKREAESHETVEFDTKLVFGILTAVLVFNFALGSARIFIFSNLRRIKEGELLYGVLKSVTTLGSLIGVSALAYITHRKSVGVSRPLLLGVVLQSLALAMLGFPMLAVLSLSVFILGLGGEILNVSLDSIMQKYVPLEKLGTIRGIFDAIATLIIPISQILVAWLIEGGVPQEVLSLSLGALAIASGIWMYREIK</sequence>
<dbReference type="KEGG" id="pyc:TQ32_08080"/>
<dbReference type="SUPFAM" id="SSF103473">
    <property type="entry name" value="MFS general substrate transporter"/>
    <property type="match status" value="1"/>
</dbReference>
<dbReference type="Proteomes" id="UP000070587">
    <property type="component" value="Chromosome"/>
</dbReference>
<feature type="transmembrane region" description="Helical" evidence="7">
    <location>
        <begin position="134"/>
        <end position="155"/>
    </location>
</feature>
<feature type="transmembrane region" description="Helical" evidence="7">
    <location>
        <begin position="71"/>
        <end position="88"/>
    </location>
</feature>
<evidence type="ECO:0000256" key="2">
    <source>
        <dbReference type="ARBA" id="ARBA00022448"/>
    </source>
</evidence>
<keyword evidence="5 7" id="KW-1133">Transmembrane helix</keyword>
<comment type="subcellular location">
    <subcellularLocation>
        <location evidence="1">Cell membrane</location>
        <topology evidence="1">Multi-pass membrane protein</topology>
    </subcellularLocation>
</comment>
<evidence type="ECO:0000256" key="5">
    <source>
        <dbReference type="ARBA" id="ARBA00022989"/>
    </source>
</evidence>
<dbReference type="PANTHER" id="PTHR43266">
    <property type="entry name" value="MACROLIDE-EFFLUX PROTEIN"/>
    <property type="match status" value="1"/>
</dbReference>
<feature type="transmembrane region" description="Helical" evidence="7">
    <location>
        <begin position="37"/>
        <end position="59"/>
    </location>
</feature>
<dbReference type="Gene3D" id="1.20.1250.20">
    <property type="entry name" value="MFS general substrate transporter like domains"/>
    <property type="match status" value="1"/>
</dbReference>
<keyword evidence="3" id="KW-1003">Cell membrane</keyword>
<gene>
    <name evidence="8" type="ORF">TQ32_08080</name>
</gene>
<dbReference type="PANTHER" id="PTHR43266:SF2">
    <property type="entry name" value="MAJOR FACILITATOR SUPERFAMILY (MFS) PROFILE DOMAIN-CONTAINING PROTEIN"/>
    <property type="match status" value="1"/>
</dbReference>
<keyword evidence="4 7" id="KW-0812">Transmembrane</keyword>
<dbReference type="GO" id="GO:0022857">
    <property type="term" value="F:transmembrane transporter activity"/>
    <property type="evidence" value="ECO:0007669"/>
    <property type="project" value="InterPro"/>
</dbReference>
<protein>
    <submittedName>
        <fullName evidence="8">Permease</fullName>
    </submittedName>
</protein>
<dbReference type="Pfam" id="PF07690">
    <property type="entry name" value="MFS_1"/>
    <property type="match status" value="1"/>
</dbReference>
<proteinExistence type="predicted"/>
<keyword evidence="2" id="KW-0813">Transport</keyword>
<feature type="transmembrane region" description="Helical" evidence="7">
    <location>
        <begin position="94"/>
        <end position="113"/>
    </location>
</feature>
<evidence type="ECO:0000256" key="4">
    <source>
        <dbReference type="ARBA" id="ARBA00022692"/>
    </source>
</evidence>
<feature type="transmembrane region" description="Helical" evidence="7">
    <location>
        <begin position="355"/>
        <end position="374"/>
    </location>
</feature>
<evidence type="ECO:0000256" key="1">
    <source>
        <dbReference type="ARBA" id="ARBA00004651"/>
    </source>
</evidence>
<dbReference type="RefSeq" id="WP_068323312.1">
    <property type="nucleotide sequence ID" value="NZ_CP010835.1"/>
</dbReference>
<feature type="transmembrane region" description="Helical" evidence="7">
    <location>
        <begin position="201"/>
        <end position="223"/>
    </location>
</feature>
<feature type="transmembrane region" description="Helical" evidence="7">
    <location>
        <begin position="235"/>
        <end position="258"/>
    </location>
</feature>
<evidence type="ECO:0000313" key="8">
    <source>
        <dbReference type="EMBL" id="AMM54444.1"/>
    </source>
</evidence>
<dbReference type="AlphaFoldDB" id="A0A127BAT9"/>
<dbReference type="STRING" id="1609559.TQ32_08080"/>
<dbReference type="EMBL" id="CP010835">
    <property type="protein sequence ID" value="AMM54444.1"/>
    <property type="molecule type" value="Genomic_DNA"/>
</dbReference>